<sequence>MKKILATTAVILAASTGIAAAQNWSAEIYGGASLENTLSYGPGNWDTDQGTTFGVGVYNTSWVQGLEVGLDLMATSVDYTGFTTGLDSTSLMLNARYAFPLGGAAEAYVGAGLGAINLKYVAPAPFGGSDTVAGGQLELGLRYKMGAGNLFTAVKYQSSFADAMIHGVSQDYDNTSVIVGFSFAF</sequence>
<accession>C8RXR2</accession>
<dbReference type="OrthoDB" id="7857551at2"/>
<evidence type="ECO:0000256" key="2">
    <source>
        <dbReference type="SAM" id="SignalP"/>
    </source>
</evidence>
<dbReference type="Proteomes" id="UP000010121">
    <property type="component" value="Unassembled WGS sequence"/>
</dbReference>
<dbReference type="Pfam" id="PF13505">
    <property type="entry name" value="OMP_b-brl"/>
    <property type="match status" value="1"/>
</dbReference>
<evidence type="ECO:0000259" key="3">
    <source>
        <dbReference type="Pfam" id="PF13505"/>
    </source>
</evidence>
<name>C8RXR2_9RHOB</name>
<dbReference type="EMBL" id="ACYY01000003">
    <property type="protein sequence ID" value="EEW26310.1"/>
    <property type="molecule type" value="Genomic_DNA"/>
</dbReference>
<keyword evidence="5" id="KW-1185">Reference proteome</keyword>
<dbReference type="Gene3D" id="2.40.160.20">
    <property type="match status" value="1"/>
</dbReference>
<dbReference type="SUPFAM" id="SSF56925">
    <property type="entry name" value="OMPA-like"/>
    <property type="match status" value="1"/>
</dbReference>
<protein>
    <recommendedName>
        <fullName evidence="3">Outer membrane protein beta-barrel domain-containing protein</fullName>
    </recommendedName>
</protein>
<comment type="caution">
    <text evidence="4">The sequence shown here is derived from an EMBL/GenBank/DDBJ whole genome shotgun (WGS) entry which is preliminary data.</text>
</comment>
<dbReference type="InterPro" id="IPR027385">
    <property type="entry name" value="Beta-barrel_OMP"/>
</dbReference>
<evidence type="ECO:0000256" key="1">
    <source>
        <dbReference type="ARBA" id="ARBA00022729"/>
    </source>
</evidence>
<reference evidence="4 5" key="1">
    <citation type="submission" date="2009-08" db="EMBL/GenBank/DDBJ databases">
        <title>The draft genome of Rhodobacter sp. SW2.</title>
        <authorList>
            <consortium name="US DOE Joint Genome Institute (JGI-PGF)"/>
            <person name="Lucas S."/>
            <person name="Copeland A."/>
            <person name="Lapidus A."/>
            <person name="Glavina del Rio T."/>
            <person name="Tice H."/>
            <person name="Bruce D."/>
            <person name="Goodwin L."/>
            <person name="Pitluck S."/>
            <person name="Larimer F."/>
            <person name="Land M.L."/>
            <person name="Hauser L."/>
            <person name="Emerson D."/>
        </authorList>
    </citation>
    <scope>NUCLEOTIDE SEQUENCE [LARGE SCALE GENOMIC DNA]</scope>
    <source>
        <strain evidence="4 5">SW2</strain>
    </source>
</reference>
<dbReference type="RefSeq" id="WP_008027907.1">
    <property type="nucleotide sequence ID" value="NZ_ACYY01000003.1"/>
</dbReference>
<dbReference type="InterPro" id="IPR011250">
    <property type="entry name" value="OMP/PagP_B-barrel"/>
</dbReference>
<feature type="chain" id="PRO_5002991319" description="Outer membrane protein beta-barrel domain-containing protein" evidence="2">
    <location>
        <begin position="22"/>
        <end position="185"/>
    </location>
</feature>
<feature type="signal peptide" evidence="2">
    <location>
        <begin position="1"/>
        <end position="21"/>
    </location>
</feature>
<organism evidence="4 5">
    <name type="scientific">Rhodobacter ferrooxidans</name>
    <dbReference type="NCBI Taxonomy" id="371731"/>
    <lineage>
        <taxon>Bacteria</taxon>
        <taxon>Pseudomonadati</taxon>
        <taxon>Pseudomonadota</taxon>
        <taxon>Alphaproteobacteria</taxon>
        <taxon>Rhodobacterales</taxon>
        <taxon>Rhodobacter group</taxon>
        <taxon>Rhodobacter</taxon>
    </lineage>
</organism>
<evidence type="ECO:0000313" key="5">
    <source>
        <dbReference type="Proteomes" id="UP000010121"/>
    </source>
</evidence>
<proteinExistence type="predicted"/>
<keyword evidence="1 2" id="KW-0732">Signal</keyword>
<gene>
    <name evidence="4" type="ORF">Rsw2DRAFT_0590</name>
</gene>
<evidence type="ECO:0000313" key="4">
    <source>
        <dbReference type="EMBL" id="EEW26310.1"/>
    </source>
</evidence>
<feature type="domain" description="Outer membrane protein beta-barrel" evidence="3">
    <location>
        <begin position="8"/>
        <end position="185"/>
    </location>
</feature>
<dbReference type="AlphaFoldDB" id="C8RXR2"/>